<dbReference type="Proteomes" id="UP000887458">
    <property type="component" value="Unassembled WGS sequence"/>
</dbReference>
<evidence type="ECO:0000313" key="1">
    <source>
        <dbReference type="EMBL" id="KAH9419302.1"/>
    </source>
</evidence>
<evidence type="ECO:0000313" key="2">
    <source>
        <dbReference type="Proteomes" id="UP000887458"/>
    </source>
</evidence>
<gene>
    <name evidence="1" type="ORF">DERP_005809</name>
</gene>
<name>A0ABQ8J9L5_DERPT</name>
<reference evidence="1 2" key="1">
    <citation type="journal article" date="2018" name="J. Allergy Clin. Immunol.">
        <title>High-quality assembly of Dermatophagoides pteronyssinus genome and transcriptome reveals a wide range of novel allergens.</title>
        <authorList>
            <person name="Liu X.Y."/>
            <person name="Yang K.Y."/>
            <person name="Wang M.Q."/>
            <person name="Kwok J.S."/>
            <person name="Zeng X."/>
            <person name="Yang Z."/>
            <person name="Xiao X.J."/>
            <person name="Lau C.P."/>
            <person name="Li Y."/>
            <person name="Huang Z.M."/>
            <person name="Ba J.G."/>
            <person name="Yim A.K."/>
            <person name="Ouyang C.Y."/>
            <person name="Ngai S.M."/>
            <person name="Chan T.F."/>
            <person name="Leung E.L."/>
            <person name="Liu L."/>
            <person name="Liu Z.G."/>
            <person name="Tsui S.K."/>
        </authorList>
    </citation>
    <scope>NUCLEOTIDE SEQUENCE [LARGE SCALE GENOMIC DNA]</scope>
    <source>
        <strain evidence="1">Derp</strain>
    </source>
</reference>
<keyword evidence="2" id="KW-1185">Reference proteome</keyword>
<accession>A0ABQ8J9L5</accession>
<organism evidence="1 2">
    <name type="scientific">Dermatophagoides pteronyssinus</name>
    <name type="common">European house dust mite</name>
    <dbReference type="NCBI Taxonomy" id="6956"/>
    <lineage>
        <taxon>Eukaryota</taxon>
        <taxon>Metazoa</taxon>
        <taxon>Ecdysozoa</taxon>
        <taxon>Arthropoda</taxon>
        <taxon>Chelicerata</taxon>
        <taxon>Arachnida</taxon>
        <taxon>Acari</taxon>
        <taxon>Acariformes</taxon>
        <taxon>Sarcoptiformes</taxon>
        <taxon>Astigmata</taxon>
        <taxon>Psoroptidia</taxon>
        <taxon>Analgoidea</taxon>
        <taxon>Pyroglyphidae</taxon>
        <taxon>Dermatophagoidinae</taxon>
        <taxon>Dermatophagoides</taxon>
    </lineage>
</organism>
<sequence length="82" mass="9087">MDSCCVLQLKLLGTVFVTPNSNVDCPGIFDGLYEARLLNKFDKVEIELPVGNDFFNTPLAAVVALIEFGVFISDLKPKMDLY</sequence>
<protein>
    <submittedName>
        <fullName evidence="1">Uncharacterized protein</fullName>
    </submittedName>
</protein>
<reference evidence="1 2" key="2">
    <citation type="journal article" date="2022" name="Mol. Biol. Evol.">
        <title>Comparative Genomics Reveals Insights into the Divergent Evolution of Astigmatic Mites and Household Pest Adaptations.</title>
        <authorList>
            <person name="Xiong Q."/>
            <person name="Wan A.T."/>
            <person name="Liu X."/>
            <person name="Fung C.S."/>
            <person name="Xiao X."/>
            <person name="Malainual N."/>
            <person name="Hou J."/>
            <person name="Wang L."/>
            <person name="Wang M."/>
            <person name="Yang K.Y."/>
            <person name="Cui Y."/>
            <person name="Leung E.L."/>
            <person name="Nong W."/>
            <person name="Shin S.K."/>
            <person name="Au S.W."/>
            <person name="Jeong K.Y."/>
            <person name="Chew F.T."/>
            <person name="Hui J.H."/>
            <person name="Leung T.F."/>
            <person name="Tungtrongchitr A."/>
            <person name="Zhong N."/>
            <person name="Liu Z."/>
            <person name="Tsui S.K."/>
        </authorList>
    </citation>
    <scope>NUCLEOTIDE SEQUENCE [LARGE SCALE GENOMIC DNA]</scope>
    <source>
        <strain evidence="1">Derp</strain>
    </source>
</reference>
<comment type="caution">
    <text evidence="1">The sequence shown here is derived from an EMBL/GenBank/DDBJ whole genome shotgun (WGS) entry which is preliminary data.</text>
</comment>
<dbReference type="EMBL" id="NJHN03000060">
    <property type="protein sequence ID" value="KAH9419302.1"/>
    <property type="molecule type" value="Genomic_DNA"/>
</dbReference>
<proteinExistence type="predicted"/>